<keyword evidence="2" id="KW-1185">Reference proteome</keyword>
<accession>A0A9Q5VM76</accession>
<dbReference type="GeneID" id="66741474"/>
<dbReference type="Gene3D" id="3.40.50.2300">
    <property type="match status" value="1"/>
</dbReference>
<dbReference type="EMBL" id="CP038908">
    <property type="protein sequence ID" value="QGO06370.1"/>
    <property type="molecule type" value="Genomic_DNA"/>
</dbReference>
<dbReference type="PROSITE" id="PS50110">
    <property type="entry name" value="RESPONSE_REGULATORY"/>
    <property type="match status" value="1"/>
</dbReference>
<dbReference type="RefSeq" id="WP_016209823.1">
    <property type="nucleotide sequence ID" value="NZ_CP012413.1"/>
</dbReference>
<proteinExistence type="predicted"/>
<dbReference type="Proteomes" id="UP000422232">
    <property type="component" value="Chromosome"/>
</dbReference>
<organism evidence="1 2">
    <name type="scientific">Piscirickettsia salmonis</name>
    <dbReference type="NCBI Taxonomy" id="1238"/>
    <lineage>
        <taxon>Bacteria</taxon>
        <taxon>Pseudomonadati</taxon>
        <taxon>Pseudomonadota</taxon>
        <taxon>Gammaproteobacteria</taxon>
        <taxon>Thiotrichales</taxon>
        <taxon>Piscirickettsiaceae</taxon>
        <taxon>Piscirickettsia</taxon>
    </lineage>
</organism>
<dbReference type="AlphaFoldDB" id="A0A9Q5VM76"/>
<reference evidence="1 2" key="1">
    <citation type="submission" date="2019-04" db="EMBL/GenBank/DDBJ databases">
        <title>Complete genome sequencing of Piscirickettsia salmonis strain Psal-009.</title>
        <authorList>
            <person name="Schober I."/>
            <person name="Bunk B."/>
            <person name="Sproer C."/>
            <person name="Carril G.P."/>
            <person name="Riedel T."/>
            <person name="Flores-Herrera P.A."/>
            <person name="Nourdin-Galindo G."/>
            <person name="Marshall S.H."/>
            <person name="Overmann J."/>
        </authorList>
    </citation>
    <scope>NUCLEOTIDE SEQUENCE [LARGE SCALE GENOMIC DNA]</scope>
    <source>
        <strain evidence="1 2">Psal-009</strain>
    </source>
</reference>
<dbReference type="SUPFAM" id="SSF52172">
    <property type="entry name" value="CheY-like"/>
    <property type="match status" value="1"/>
</dbReference>
<name>A0A9Q5VM76_PISSA</name>
<protein>
    <submittedName>
        <fullName evidence="1">Response regulator of citrate/malate metabolism</fullName>
    </submittedName>
</protein>
<dbReference type="GO" id="GO:0000160">
    <property type="term" value="P:phosphorelay signal transduction system"/>
    <property type="evidence" value="ECO:0007669"/>
    <property type="project" value="InterPro"/>
</dbReference>
<evidence type="ECO:0000313" key="1">
    <source>
        <dbReference type="EMBL" id="QGO06370.1"/>
    </source>
</evidence>
<dbReference type="InterPro" id="IPR001789">
    <property type="entry name" value="Sig_transdc_resp-reg_receiver"/>
</dbReference>
<dbReference type="InterPro" id="IPR011006">
    <property type="entry name" value="CheY-like_superfamily"/>
</dbReference>
<evidence type="ECO:0000313" key="2">
    <source>
        <dbReference type="Proteomes" id="UP000422232"/>
    </source>
</evidence>
<sequence>MKTIIFIESDKDDAKVFQEVFNQSKTIDCKLLIEDNAEEVFQLLSNGVIEVDLLVLDMSQRKINPHCLLKKIKDDLKEDCPYILVMGESIAELSVESAYREGADCYLIKPEITSRYQEIIYHLENYLVEKKQIPAELNLIDQHKNIA</sequence>
<gene>
    <name evidence="1" type="ORF">Psal009_02281</name>
</gene>